<gene>
    <name evidence="8" type="ORF">SAY87_023833</name>
</gene>
<sequence length="212" mass="23242">MSINPPASYGTSGAAAATSIGSSGAGATYARPPMANLSYSSRATEFLATRRPWREFLDVSSFSLPYGYPDAMSRIKKNLNHFRVNYTVIMLAILFLSLLWHPVSMIVFIVVYVAWYFLYFSREETLVVLNRSVDDRIVLVGLSIVTIVALVLTNVGLNVLVSLVIVVAIAGLHAAFRISEDLYVDEESANEGGLFNVVGSPPTRTPPYTRLN</sequence>
<keyword evidence="9" id="KW-1185">Reference proteome</keyword>
<comment type="similarity">
    <text evidence="3 7">Belongs to the PRA1 family.</text>
</comment>
<dbReference type="EMBL" id="JAXIOK010000003">
    <property type="protein sequence ID" value="KAK4775872.1"/>
    <property type="molecule type" value="Genomic_DNA"/>
</dbReference>
<name>A0AAN7KYG0_9MYRT</name>
<keyword evidence="4 7" id="KW-0812">Transmembrane</keyword>
<feature type="transmembrane region" description="Helical" evidence="7">
    <location>
        <begin position="84"/>
        <end position="117"/>
    </location>
</feature>
<keyword evidence="7" id="KW-0813">Transport</keyword>
<dbReference type="InterPro" id="IPR004895">
    <property type="entry name" value="Prenylated_rab_accept_PRA1"/>
</dbReference>
<feature type="transmembrane region" description="Helical" evidence="7">
    <location>
        <begin position="137"/>
        <end position="170"/>
    </location>
</feature>
<dbReference type="AlphaFoldDB" id="A0AAN7KYG0"/>
<dbReference type="PANTHER" id="PTHR19317:SF16">
    <property type="entry name" value="PRA1 FAMILY PROTEIN E"/>
    <property type="match status" value="1"/>
</dbReference>
<proteinExistence type="inferred from homology"/>
<keyword evidence="6 7" id="KW-0472">Membrane</keyword>
<evidence type="ECO:0000256" key="1">
    <source>
        <dbReference type="ARBA" id="ARBA00002501"/>
    </source>
</evidence>
<evidence type="ECO:0000256" key="5">
    <source>
        <dbReference type="ARBA" id="ARBA00022989"/>
    </source>
</evidence>
<comment type="function">
    <text evidence="1 7">May be involved in both secretory and endocytic intracellular trafficking in the endosomal/prevacuolar compartments.</text>
</comment>
<evidence type="ECO:0000256" key="3">
    <source>
        <dbReference type="ARBA" id="ARBA00006483"/>
    </source>
</evidence>
<dbReference type="GO" id="GO:0016020">
    <property type="term" value="C:membrane"/>
    <property type="evidence" value="ECO:0007669"/>
    <property type="project" value="UniProtKB-SubCell"/>
</dbReference>
<evidence type="ECO:0000256" key="4">
    <source>
        <dbReference type="ARBA" id="ARBA00022692"/>
    </source>
</evidence>
<organism evidence="8 9">
    <name type="scientific">Trapa incisa</name>
    <dbReference type="NCBI Taxonomy" id="236973"/>
    <lineage>
        <taxon>Eukaryota</taxon>
        <taxon>Viridiplantae</taxon>
        <taxon>Streptophyta</taxon>
        <taxon>Embryophyta</taxon>
        <taxon>Tracheophyta</taxon>
        <taxon>Spermatophyta</taxon>
        <taxon>Magnoliopsida</taxon>
        <taxon>eudicotyledons</taxon>
        <taxon>Gunneridae</taxon>
        <taxon>Pentapetalae</taxon>
        <taxon>rosids</taxon>
        <taxon>malvids</taxon>
        <taxon>Myrtales</taxon>
        <taxon>Lythraceae</taxon>
        <taxon>Trapa</taxon>
    </lineage>
</organism>
<dbReference type="GO" id="GO:0005783">
    <property type="term" value="C:endoplasmic reticulum"/>
    <property type="evidence" value="ECO:0007669"/>
    <property type="project" value="UniProtKB-ARBA"/>
</dbReference>
<evidence type="ECO:0000313" key="9">
    <source>
        <dbReference type="Proteomes" id="UP001345219"/>
    </source>
</evidence>
<evidence type="ECO:0000256" key="6">
    <source>
        <dbReference type="ARBA" id="ARBA00023136"/>
    </source>
</evidence>
<dbReference type="PANTHER" id="PTHR19317">
    <property type="entry name" value="PRENYLATED RAB ACCEPTOR 1-RELATED"/>
    <property type="match status" value="1"/>
</dbReference>
<evidence type="ECO:0000256" key="7">
    <source>
        <dbReference type="RuleBase" id="RU363107"/>
    </source>
</evidence>
<comment type="subcellular location">
    <subcellularLocation>
        <location evidence="2">Endomembrane system</location>
        <topology evidence="2">Multi-pass membrane protein</topology>
    </subcellularLocation>
    <subcellularLocation>
        <location evidence="7">Membrane</location>
        <topology evidence="7">Multi-pass membrane protein</topology>
    </subcellularLocation>
</comment>
<dbReference type="Proteomes" id="UP001345219">
    <property type="component" value="Chromosome 18"/>
</dbReference>
<dbReference type="Pfam" id="PF03208">
    <property type="entry name" value="PRA1"/>
    <property type="match status" value="1"/>
</dbReference>
<evidence type="ECO:0000256" key="2">
    <source>
        <dbReference type="ARBA" id="ARBA00004127"/>
    </source>
</evidence>
<keyword evidence="5 7" id="KW-1133">Transmembrane helix</keyword>
<comment type="caution">
    <text evidence="8">The sequence shown here is derived from an EMBL/GenBank/DDBJ whole genome shotgun (WGS) entry which is preliminary data.</text>
</comment>
<reference evidence="8 9" key="1">
    <citation type="journal article" date="2023" name="Hortic Res">
        <title>Pangenome of water caltrop reveals structural variations and asymmetric subgenome divergence after allopolyploidization.</title>
        <authorList>
            <person name="Zhang X."/>
            <person name="Chen Y."/>
            <person name="Wang L."/>
            <person name="Yuan Y."/>
            <person name="Fang M."/>
            <person name="Shi L."/>
            <person name="Lu R."/>
            <person name="Comes H.P."/>
            <person name="Ma Y."/>
            <person name="Chen Y."/>
            <person name="Huang G."/>
            <person name="Zhou Y."/>
            <person name="Zheng Z."/>
            <person name="Qiu Y."/>
        </authorList>
    </citation>
    <scope>NUCLEOTIDE SEQUENCE [LARGE SCALE GENOMIC DNA]</scope>
    <source>
        <tissue evidence="8">Roots</tissue>
    </source>
</reference>
<accession>A0AAN7KYG0</accession>
<dbReference type="GO" id="GO:0016192">
    <property type="term" value="P:vesicle-mediated transport"/>
    <property type="evidence" value="ECO:0007669"/>
    <property type="project" value="UniProtKB-ARBA"/>
</dbReference>
<evidence type="ECO:0000313" key="8">
    <source>
        <dbReference type="EMBL" id="KAK4775872.1"/>
    </source>
</evidence>
<dbReference type="GO" id="GO:0005794">
    <property type="term" value="C:Golgi apparatus"/>
    <property type="evidence" value="ECO:0007669"/>
    <property type="project" value="TreeGrafter"/>
</dbReference>
<protein>
    <recommendedName>
        <fullName evidence="7">PRA1 family protein</fullName>
    </recommendedName>
</protein>